<evidence type="ECO:0000313" key="2">
    <source>
        <dbReference type="EMBL" id="KIL00961.1"/>
    </source>
</evidence>
<organism evidence="2 3">
    <name type="scientific">Paxillus rubicundulus Ve08.2h10</name>
    <dbReference type="NCBI Taxonomy" id="930991"/>
    <lineage>
        <taxon>Eukaryota</taxon>
        <taxon>Fungi</taxon>
        <taxon>Dikarya</taxon>
        <taxon>Basidiomycota</taxon>
        <taxon>Agaricomycotina</taxon>
        <taxon>Agaricomycetes</taxon>
        <taxon>Agaricomycetidae</taxon>
        <taxon>Boletales</taxon>
        <taxon>Paxilineae</taxon>
        <taxon>Paxillaceae</taxon>
        <taxon>Paxillus</taxon>
    </lineage>
</organism>
<dbReference type="AlphaFoldDB" id="A0A0D0EDE1"/>
<dbReference type="EMBL" id="KN824824">
    <property type="protein sequence ID" value="KIL00961.1"/>
    <property type="molecule type" value="Genomic_DNA"/>
</dbReference>
<gene>
    <name evidence="2" type="ORF">PAXRUDRAFT_776032</name>
</gene>
<protein>
    <recommendedName>
        <fullName evidence="1">DUF6589 domain-containing protein</fullName>
    </recommendedName>
</protein>
<sequence length="166" mass="19428">MHEVMHHDLWASILDCWQIEAWSQDRSWTTLELFAKAKPSWELVTLMSRTIVHKYRFENQSLRNRDELLYVDLCHAMNTGDIGRVEASFLPWIYIFKATGKHKYATHMTKFLINMNINYLTPLCDVIKKNLLCNPTGKAGEFRAVDWLVERNNLYTKVIFSGTGSN</sequence>
<accession>A0A0D0EDE1</accession>
<name>A0A0D0EDE1_9AGAM</name>
<feature type="domain" description="DUF6589" evidence="1">
    <location>
        <begin position="1"/>
        <end position="166"/>
    </location>
</feature>
<reference evidence="2 3" key="1">
    <citation type="submission" date="2014-04" db="EMBL/GenBank/DDBJ databases">
        <authorList>
            <consortium name="DOE Joint Genome Institute"/>
            <person name="Kuo A."/>
            <person name="Kohler A."/>
            <person name="Jargeat P."/>
            <person name="Nagy L.G."/>
            <person name="Floudas D."/>
            <person name="Copeland A."/>
            <person name="Barry K.W."/>
            <person name="Cichocki N."/>
            <person name="Veneault-Fourrey C."/>
            <person name="LaButti K."/>
            <person name="Lindquist E.A."/>
            <person name="Lipzen A."/>
            <person name="Lundell T."/>
            <person name="Morin E."/>
            <person name="Murat C."/>
            <person name="Sun H."/>
            <person name="Tunlid A."/>
            <person name="Henrissat B."/>
            <person name="Grigoriev I.V."/>
            <person name="Hibbett D.S."/>
            <person name="Martin F."/>
            <person name="Nordberg H.P."/>
            <person name="Cantor M.N."/>
            <person name="Hua S.X."/>
        </authorList>
    </citation>
    <scope>NUCLEOTIDE SEQUENCE [LARGE SCALE GENOMIC DNA]</scope>
    <source>
        <strain evidence="2 3">Ve08.2h10</strain>
    </source>
</reference>
<dbReference type="STRING" id="930991.A0A0D0EDE1"/>
<keyword evidence="3" id="KW-1185">Reference proteome</keyword>
<reference evidence="3" key="2">
    <citation type="submission" date="2015-01" db="EMBL/GenBank/DDBJ databases">
        <title>Evolutionary Origins and Diversification of the Mycorrhizal Mutualists.</title>
        <authorList>
            <consortium name="DOE Joint Genome Institute"/>
            <consortium name="Mycorrhizal Genomics Consortium"/>
            <person name="Kohler A."/>
            <person name="Kuo A."/>
            <person name="Nagy L.G."/>
            <person name="Floudas D."/>
            <person name="Copeland A."/>
            <person name="Barry K.W."/>
            <person name="Cichocki N."/>
            <person name="Veneault-Fourrey C."/>
            <person name="LaButti K."/>
            <person name="Lindquist E.A."/>
            <person name="Lipzen A."/>
            <person name="Lundell T."/>
            <person name="Morin E."/>
            <person name="Murat C."/>
            <person name="Riley R."/>
            <person name="Ohm R."/>
            <person name="Sun H."/>
            <person name="Tunlid A."/>
            <person name="Henrissat B."/>
            <person name="Grigoriev I.V."/>
            <person name="Hibbett D.S."/>
            <person name="Martin F."/>
        </authorList>
    </citation>
    <scope>NUCLEOTIDE SEQUENCE [LARGE SCALE GENOMIC DNA]</scope>
    <source>
        <strain evidence="3">Ve08.2h10</strain>
    </source>
</reference>
<evidence type="ECO:0000313" key="3">
    <source>
        <dbReference type="Proteomes" id="UP000054538"/>
    </source>
</evidence>
<proteinExistence type="predicted"/>
<dbReference type="OrthoDB" id="4743193at2759"/>
<evidence type="ECO:0000259" key="1">
    <source>
        <dbReference type="Pfam" id="PF20231"/>
    </source>
</evidence>
<dbReference type="InParanoid" id="A0A0D0EDE1"/>
<dbReference type="Proteomes" id="UP000054538">
    <property type="component" value="Unassembled WGS sequence"/>
</dbReference>
<dbReference type="InterPro" id="IPR046496">
    <property type="entry name" value="DUF6589"/>
</dbReference>
<dbReference type="Pfam" id="PF20231">
    <property type="entry name" value="DUF6589"/>
    <property type="match status" value="1"/>
</dbReference>
<dbReference type="HOGENOM" id="CLU_009487_1_1_1"/>